<keyword evidence="2" id="KW-1185">Reference proteome</keyword>
<evidence type="ECO:0000313" key="1">
    <source>
        <dbReference type="EMBL" id="TGZ76470.1"/>
    </source>
</evidence>
<name>A0A4S2MHW7_9PEZI</name>
<sequence length="157" mass="17386">MIATLDGYDVMRRDYTSNIPEPSRTPSSCITRCFSNPPQHTGSRWKCGERPGNPQRVFQHVAAAIFTLVYNASPGTPRSCPVHLHHKPSKASHHCYATHSSDTITTTTTPLPLPPPPHWASILIPDTTTLFESLNTTSKCRTLHLRTPPASTPSWPH</sequence>
<evidence type="ECO:0000313" key="2">
    <source>
        <dbReference type="Proteomes" id="UP000298138"/>
    </source>
</evidence>
<gene>
    <name evidence="1" type="ORF">EX30DRAFT_246960</name>
</gene>
<proteinExistence type="predicted"/>
<dbReference type="AlphaFoldDB" id="A0A4S2MHW7"/>
<dbReference type="EMBL" id="ML220177">
    <property type="protein sequence ID" value="TGZ76470.1"/>
    <property type="molecule type" value="Genomic_DNA"/>
</dbReference>
<dbReference type="InParanoid" id="A0A4S2MHW7"/>
<protein>
    <submittedName>
        <fullName evidence="1">Uncharacterized protein</fullName>
    </submittedName>
</protein>
<dbReference type="Proteomes" id="UP000298138">
    <property type="component" value="Unassembled WGS sequence"/>
</dbReference>
<organism evidence="1 2">
    <name type="scientific">Ascodesmis nigricans</name>
    <dbReference type="NCBI Taxonomy" id="341454"/>
    <lineage>
        <taxon>Eukaryota</taxon>
        <taxon>Fungi</taxon>
        <taxon>Dikarya</taxon>
        <taxon>Ascomycota</taxon>
        <taxon>Pezizomycotina</taxon>
        <taxon>Pezizomycetes</taxon>
        <taxon>Pezizales</taxon>
        <taxon>Ascodesmidaceae</taxon>
        <taxon>Ascodesmis</taxon>
    </lineage>
</organism>
<reference evidence="1 2" key="1">
    <citation type="submission" date="2019-04" db="EMBL/GenBank/DDBJ databases">
        <title>Comparative genomics and transcriptomics to analyze fruiting body development in filamentous ascomycetes.</title>
        <authorList>
            <consortium name="DOE Joint Genome Institute"/>
            <person name="Lutkenhaus R."/>
            <person name="Traeger S."/>
            <person name="Breuer J."/>
            <person name="Kuo A."/>
            <person name="Lipzen A."/>
            <person name="Pangilinan J."/>
            <person name="Dilworth D."/>
            <person name="Sandor L."/>
            <person name="Poggeler S."/>
            <person name="Barry K."/>
            <person name="Grigoriev I.V."/>
            <person name="Nowrousian M."/>
        </authorList>
    </citation>
    <scope>NUCLEOTIDE SEQUENCE [LARGE SCALE GENOMIC DNA]</scope>
    <source>
        <strain evidence="1 2">CBS 389.68</strain>
    </source>
</reference>
<accession>A0A4S2MHW7</accession>